<organism evidence="12">
    <name type="scientific">Thermorudis peleae</name>
    <dbReference type="NCBI Taxonomy" id="1382356"/>
    <lineage>
        <taxon>Bacteria</taxon>
        <taxon>Pseudomonadati</taxon>
        <taxon>Thermomicrobiota</taxon>
        <taxon>Thermomicrobia</taxon>
        <taxon>Thermomicrobia incertae sedis</taxon>
        <taxon>Thermorudis</taxon>
    </lineage>
</organism>
<comment type="similarity">
    <text evidence="8 11">Belongs to the QueC family.</text>
</comment>
<evidence type="ECO:0000256" key="7">
    <source>
        <dbReference type="ARBA" id="ARBA00022840"/>
    </source>
</evidence>
<gene>
    <name evidence="11 12" type="primary">queC</name>
    <name evidence="12" type="ORF">ENP34_01990</name>
</gene>
<evidence type="ECO:0000256" key="6">
    <source>
        <dbReference type="ARBA" id="ARBA00022833"/>
    </source>
</evidence>
<dbReference type="Pfam" id="PF06508">
    <property type="entry name" value="QueC"/>
    <property type="match status" value="1"/>
</dbReference>
<evidence type="ECO:0000256" key="2">
    <source>
        <dbReference type="ARBA" id="ARBA00022598"/>
    </source>
</evidence>
<reference evidence="12" key="1">
    <citation type="journal article" date="2020" name="mSystems">
        <title>Genome- and Community-Level Interaction Insights into Carbon Utilization and Element Cycling Functions of Hydrothermarchaeota in Hydrothermal Sediment.</title>
        <authorList>
            <person name="Zhou Z."/>
            <person name="Liu Y."/>
            <person name="Xu W."/>
            <person name="Pan J."/>
            <person name="Luo Z.H."/>
            <person name="Li M."/>
        </authorList>
    </citation>
    <scope>NUCLEOTIDE SEQUENCE [LARGE SCALE GENOMIC DNA]</scope>
    <source>
        <strain evidence="12">SpSt-210</strain>
    </source>
</reference>
<evidence type="ECO:0000256" key="10">
    <source>
        <dbReference type="ARBA" id="ARBA00047890"/>
    </source>
</evidence>
<evidence type="ECO:0000256" key="11">
    <source>
        <dbReference type="HAMAP-Rule" id="MF_01633"/>
    </source>
</evidence>
<keyword evidence="4 11" id="KW-0547">Nucleotide-binding</keyword>
<feature type="binding site" evidence="11">
    <location>
        <position position="208"/>
    </location>
    <ligand>
        <name>Zn(2+)</name>
        <dbReference type="ChEBI" id="CHEBI:29105"/>
    </ligand>
</feature>
<dbReference type="InterPro" id="IPR018317">
    <property type="entry name" value="QueC"/>
</dbReference>
<dbReference type="CDD" id="cd01995">
    <property type="entry name" value="QueC-like"/>
    <property type="match status" value="1"/>
</dbReference>
<dbReference type="PANTHER" id="PTHR42914">
    <property type="entry name" value="7-CYANO-7-DEAZAGUANINE SYNTHASE"/>
    <property type="match status" value="1"/>
</dbReference>
<dbReference type="SUPFAM" id="SSF52402">
    <property type="entry name" value="Adenine nucleotide alpha hydrolases-like"/>
    <property type="match status" value="1"/>
</dbReference>
<comment type="pathway">
    <text evidence="1 11">Purine metabolism; 7-cyano-7-deazaguanine biosynthesis.</text>
</comment>
<comment type="cofactor">
    <cofactor evidence="11">
        <name>Zn(2+)</name>
        <dbReference type="ChEBI" id="CHEBI:29105"/>
    </cofactor>
    <text evidence="11">Binds 1 zinc ion per subunit.</text>
</comment>
<proteinExistence type="inferred from homology"/>
<keyword evidence="2 11" id="KW-0436">Ligase</keyword>
<name>A0A831T9C3_9BACT</name>
<dbReference type="UniPathway" id="UPA00391"/>
<dbReference type="InterPro" id="IPR014729">
    <property type="entry name" value="Rossmann-like_a/b/a_fold"/>
</dbReference>
<keyword evidence="5 11" id="KW-0671">Queuosine biosynthesis</keyword>
<evidence type="ECO:0000256" key="5">
    <source>
        <dbReference type="ARBA" id="ARBA00022785"/>
    </source>
</evidence>
<dbReference type="EC" id="6.3.4.20" evidence="9 11"/>
<keyword evidence="6 11" id="KW-0862">Zinc</keyword>
<dbReference type="PIRSF" id="PIRSF006293">
    <property type="entry name" value="ExsB"/>
    <property type="match status" value="1"/>
</dbReference>
<dbReference type="NCBIfam" id="TIGR00364">
    <property type="entry name" value="7-cyano-7-deazaguanine synthase QueC"/>
    <property type="match status" value="1"/>
</dbReference>
<comment type="catalytic activity">
    <reaction evidence="10 11">
        <text>7-carboxy-7-carbaguanine + NH4(+) + 2 ATP = 7-cyano-7-carbaguanine + 2 AMP + 2 diphosphate + 2 H(+)</text>
        <dbReference type="Rhea" id="RHEA:27982"/>
        <dbReference type="ChEBI" id="CHEBI:15378"/>
        <dbReference type="ChEBI" id="CHEBI:28938"/>
        <dbReference type="ChEBI" id="CHEBI:30616"/>
        <dbReference type="ChEBI" id="CHEBI:33019"/>
        <dbReference type="ChEBI" id="CHEBI:45075"/>
        <dbReference type="ChEBI" id="CHEBI:61036"/>
        <dbReference type="ChEBI" id="CHEBI:456215"/>
        <dbReference type="EC" id="6.3.4.20"/>
    </reaction>
</comment>
<dbReference type="GO" id="GO:0008270">
    <property type="term" value="F:zinc ion binding"/>
    <property type="evidence" value="ECO:0007669"/>
    <property type="project" value="UniProtKB-UniRule"/>
</dbReference>
<feature type="binding site" evidence="11">
    <location>
        <position position="219"/>
    </location>
    <ligand>
        <name>Zn(2+)</name>
        <dbReference type="ChEBI" id="CHEBI:29105"/>
    </ligand>
</feature>
<evidence type="ECO:0000256" key="8">
    <source>
        <dbReference type="ARBA" id="ARBA00037993"/>
    </source>
</evidence>
<evidence type="ECO:0000313" key="12">
    <source>
        <dbReference type="EMBL" id="HEG90208.1"/>
    </source>
</evidence>
<feature type="binding site" evidence="11">
    <location>
        <position position="222"/>
    </location>
    <ligand>
        <name>Zn(2+)</name>
        <dbReference type="ChEBI" id="CHEBI:29105"/>
    </ligand>
</feature>
<feature type="binding site" evidence="11">
    <location>
        <position position="216"/>
    </location>
    <ligand>
        <name>Zn(2+)</name>
        <dbReference type="ChEBI" id="CHEBI:29105"/>
    </ligand>
</feature>
<sequence>MVWRPAHRARWRQTVSAARTPIGRAVVLLSGGLDSTTAAYLARAQGYELYALSFDYGQLHRRELESAATVARAVGAVEHRVVTIDLAQWGGSSLTGAGPIPTEPTTGIPSTWVPARNLIFLAVASGYAEVIGASAIVIGVSQVDYSGYPDCRGEFLEAYQRAADLASKQFVEEGKRIPVLAPFLYLPKAGIVRLGLALGVDYSLTWSCYQGGDRPCGACDSCRLRARAFAEAGVPDPLLSSARP</sequence>
<protein>
    <recommendedName>
        <fullName evidence="9 11">7-cyano-7-deazaguanine synthase</fullName>
        <ecNumber evidence="9 11">6.3.4.20</ecNumber>
    </recommendedName>
    <alternativeName>
        <fullName evidence="11">7-cyano-7-carbaguanine synthase</fullName>
    </alternativeName>
    <alternativeName>
        <fullName evidence="11">PreQ(0) synthase</fullName>
    </alternativeName>
    <alternativeName>
        <fullName evidence="11">Queuosine biosynthesis protein QueC</fullName>
    </alternativeName>
</protein>
<dbReference type="EMBL" id="DSIY01000044">
    <property type="protein sequence ID" value="HEG90208.1"/>
    <property type="molecule type" value="Genomic_DNA"/>
</dbReference>
<dbReference type="GO" id="GO:0008616">
    <property type="term" value="P:tRNA queuosine(34) biosynthetic process"/>
    <property type="evidence" value="ECO:0007669"/>
    <property type="project" value="UniProtKB-UniRule"/>
</dbReference>
<dbReference type="AlphaFoldDB" id="A0A831T9C3"/>
<evidence type="ECO:0000256" key="1">
    <source>
        <dbReference type="ARBA" id="ARBA00005061"/>
    </source>
</evidence>
<evidence type="ECO:0000256" key="9">
    <source>
        <dbReference type="ARBA" id="ARBA00039149"/>
    </source>
</evidence>
<dbReference type="HAMAP" id="MF_01633">
    <property type="entry name" value="QueC"/>
    <property type="match status" value="1"/>
</dbReference>
<comment type="function">
    <text evidence="11">Catalyzes the ATP-dependent conversion of 7-carboxy-7-deazaguanine (CDG) to 7-cyano-7-deazaguanine (preQ(0)).</text>
</comment>
<dbReference type="GO" id="GO:0005524">
    <property type="term" value="F:ATP binding"/>
    <property type="evidence" value="ECO:0007669"/>
    <property type="project" value="UniProtKB-UniRule"/>
</dbReference>
<comment type="caution">
    <text evidence="12">The sequence shown here is derived from an EMBL/GenBank/DDBJ whole genome shotgun (WGS) entry which is preliminary data.</text>
</comment>
<evidence type="ECO:0000256" key="4">
    <source>
        <dbReference type="ARBA" id="ARBA00022741"/>
    </source>
</evidence>
<dbReference type="PANTHER" id="PTHR42914:SF1">
    <property type="entry name" value="7-CYANO-7-DEAZAGUANINE SYNTHASE"/>
    <property type="match status" value="1"/>
</dbReference>
<evidence type="ECO:0000256" key="3">
    <source>
        <dbReference type="ARBA" id="ARBA00022723"/>
    </source>
</evidence>
<feature type="binding site" evidence="11">
    <location>
        <begin position="29"/>
        <end position="39"/>
    </location>
    <ligand>
        <name>ATP</name>
        <dbReference type="ChEBI" id="CHEBI:30616"/>
    </ligand>
</feature>
<dbReference type="Gene3D" id="3.40.50.620">
    <property type="entry name" value="HUPs"/>
    <property type="match status" value="1"/>
</dbReference>
<keyword evidence="7 11" id="KW-0067">ATP-binding</keyword>
<dbReference type="GO" id="GO:0016879">
    <property type="term" value="F:ligase activity, forming carbon-nitrogen bonds"/>
    <property type="evidence" value="ECO:0007669"/>
    <property type="project" value="UniProtKB-UniRule"/>
</dbReference>
<accession>A0A831T9C3</accession>
<keyword evidence="3 11" id="KW-0479">Metal-binding</keyword>